<sequence>MSPSSKSIDAAGVDVRWLDGAAPNTLPAGNAFGIPWAQGAIDRTTPISAIGESGGIPVQSWPLAYWPDGSLKWTGHAIGTDSLSNIGNGFSIAPGTPTEPKSPVSVQTGSDGSVTMSTGNFSGTTIVSSLSLSGNKLAQNGQLVLQLQNAPDPDFSASSTTAAIGSVVQPASIQKMLGRVDNLTVEQSGPVRGVIKVGNGPIVADSILLTHADVRCQVNTPQDQMKDMQISYPSLSDFILHPGRLQLEQFIFLSSMATNRKTSLRVW</sequence>
<accession>A0ACB8GPS4</accession>
<name>A0ACB8GPS4_PSICU</name>
<evidence type="ECO:0000313" key="1">
    <source>
        <dbReference type="EMBL" id="KAH9477556.1"/>
    </source>
</evidence>
<dbReference type="EMBL" id="JAFIQS020000009">
    <property type="protein sequence ID" value="KAH9477556.1"/>
    <property type="molecule type" value="Genomic_DNA"/>
</dbReference>
<dbReference type="Proteomes" id="UP000664032">
    <property type="component" value="Unassembled WGS sequence"/>
</dbReference>
<comment type="caution">
    <text evidence="1">The sequence shown here is derived from an EMBL/GenBank/DDBJ whole genome shotgun (WGS) entry which is preliminary data.</text>
</comment>
<protein>
    <submittedName>
        <fullName evidence="1">Uncharacterized protein</fullName>
    </submittedName>
</protein>
<evidence type="ECO:0000313" key="2">
    <source>
        <dbReference type="Proteomes" id="UP000664032"/>
    </source>
</evidence>
<keyword evidence="2" id="KW-1185">Reference proteome</keyword>
<organism evidence="1 2">
    <name type="scientific">Psilocybe cubensis</name>
    <name type="common">Psychedelic mushroom</name>
    <name type="synonym">Stropharia cubensis</name>
    <dbReference type="NCBI Taxonomy" id="181762"/>
    <lineage>
        <taxon>Eukaryota</taxon>
        <taxon>Fungi</taxon>
        <taxon>Dikarya</taxon>
        <taxon>Basidiomycota</taxon>
        <taxon>Agaricomycotina</taxon>
        <taxon>Agaricomycetes</taxon>
        <taxon>Agaricomycetidae</taxon>
        <taxon>Agaricales</taxon>
        <taxon>Agaricineae</taxon>
        <taxon>Strophariaceae</taxon>
        <taxon>Psilocybe</taxon>
    </lineage>
</organism>
<gene>
    <name evidence="1" type="ORF">JR316_0009778</name>
</gene>
<reference evidence="1" key="1">
    <citation type="submission" date="2021-10" db="EMBL/GenBank/DDBJ databases">
        <title>Psilocybe cubensis genome.</title>
        <authorList>
            <person name="Mckernan K.J."/>
            <person name="Crawford S."/>
            <person name="Trippe A."/>
            <person name="Kane L.T."/>
            <person name="Mclaughlin S."/>
        </authorList>
    </citation>
    <scope>NUCLEOTIDE SEQUENCE</scope>
    <source>
        <strain evidence="1">MGC-MH-2018</strain>
    </source>
</reference>
<proteinExistence type="predicted"/>